<dbReference type="CDD" id="cd01715">
    <property type="entry name" value="ETF_alpha"/>
    <property type="match status" value="1"/>
</dbReference>
<evidence type="ECO:0000256" key="4">
    <source>
        <dbReference type="ARBA" id="ARBA00022630"/>
    </source>
</evidence>
<evidence type="ECO:0000313" key="10">
    <source>
        <dbReference type="Proteomes" id="UP000331127"/>
    </source>
</evidence>
<dbReference type="GO" id="GO:0050660">
    <property type="term" value="F:flavin adenine dinucleotide binding"/>
    <property type="evidence" value="ECO:0007669"/>
    <property type="project" value="InterPro"/>
</dbReference>
<dbReference type="AlphaFoldDB" id="A0A5M3XDP0"/>
<evidence type="ECO:0000256" key="1">
    <source>
        <dbReference type="ARBA" id="ARBA00001974"/>
    </source>
</evidence>
<feature type="compositionally biased region" description="Pro residues" evidence="7">
    <location>
        <begin position="324"/>
        <end position="338"/>
    </location>
</feature>
<dbReference type="EMBL" id="BLAE01000133">
    <property type="protein sequence ID" value="GES17023.1"/>
    <property type="molecule type" value="Genomic_DNA"/>
</dbReference>
<reference evidence="9 10" key="1">
    <citation type="submission" date="2019-10" db="EMBL/GenBank/DDBJ databases">
        <title>Whole genome shotgun sequence of Acrocarpospora macrocephala NBRC 16266.</title>
        <authorList>
            <person name="Ichikawa N."/>
            <person name="Kimura A."/>
            <person name="Kitahashi Y."/>
            <person name="Komaki H."/>
            <person name="Oguchi A."/>
        </authorList>
    </citation>
    <scope>NUCLEOTIDE SEQUENCE [LARGE SCALE GENOMIC DNA]</scope>
    <source>
        <strain evidence="9 10">NBRC 16266</strain>
    </source>
</reference>
<evidence type="ECO:0000256" key="3">
    <source>
        <dbReference type="ARBA" id="ARBA00011355"/>
    </source>
</evidence>
<dbReference type="Gene3D" id="3.40.50.1460">
    <property type="match status" value="1"/>
</dbReference>
<feature type="domain" description="Electron transfer flavoprotein alpha/beta-subunit N-terminal" evidence="8">
    <location>
        <begin position="361"/>
        <end position="542"/>
    </location>
</feature>
<evidence type="ECO:0000256" key="6">
    <source>
        <dbReference type="ARBA" id="ARBA00025649"/>
    </source>
</evidence>
<dbReference type="PANTHER" id="PTHR43153">
    <property type="entry name" value="ELECTRON TRANSFER FLAVOPROTEIN ALPHA"/>
    <property type="match status" value="1"/>
</dbReference>
<dbReference type="InterPro" id="IPR011600">
    <property type="entry name" value="Pept_C14_caspase"/>
</dbReference>
<keyword evidence="10" id="KW-1185">Reference proteome</keyword>
<name>A0A5M3XDP0_9ACTN</name>
<dbReference type="InterPro" id="IPR014731">
    <property type="entry name" value="ETF_asu_C"/>
</dbReference>
<dbReference type="GO" id="GO:0009055">
    <property type="term" value="F:electron transfer activity"/>
    <property type="evidence" value="ECO:0007669"/>
    <property type="project" value="InterPro"/>
</dbReference>
<dbReference type="SUPFAM" id="SSF52129">
    <property type="entry name" value="Caspase-like"/>
    <property type="match status" value="1"/>
</dbReference>
<dbReference type="Proteomes" id="UP000331127">
    <property type="component" value="Unassembled WGS sequence"/>
</dbReference>
<evidence type="ECO:0000313" key="9">
    <source>
        <dbReference type="EMBL" id="GES17023.1"/>
    </source>
</evidence>
<dbReference type="PROSITE" id="PS00018">
    <property type="entry name" value="EF_HAND_1"/>
    <property type="match status" value="1"/>
</dbReference>
<evidence type="ECO:0000256" key="7">
    <source>
        <dbReference type="SAM" id="MobiDB-lite"/>
    </source>
</evidence>
<gene>
    <name evidence="9" type="ORF">Amac_106210</name>
</gene>
<dbReference type="Pfam" id="PF00656">
    <property type="entry name" value="Peptidase_C14"/>
    <property type="match status" value="1"/>
</dbReference>
<dbReference type="Pfam" id="PF00766">
    <property type="entry name" value="ETF_alpha"/>
    <property type="match status" value="1"/>
</dbReference>
<dbReference type="OrthoDB" id="9770286at2"/>
<sequence length="674" mass="71533">MSSYALIVAADTYRDTGLGALRAPSHDARELAEVLADPDIGGFEVRTVANQPAYVIAEEVEAFFADRKLDDLLLLYFSCHGVKDDSGRLYFASSNTSLNRLASTGVSSVFVNEQIDRSRSRKIVLLLDCCFSGAFPPGMTPRATNRVDFERFEGRGRAVITASTAMEYSFEPGSPTTGSGRPSVFTHALVQGLRTGAADLDGDGRVSVDELYDYVYDRVREETPNQTPGKAFNIHGDLFIARNPRPVVVKAIPLPSELLFALEHPIPGVRAGIIPDLVRFLRSPNTGLSATARQALERLTDDDSRMVSADARQALDGENSTLPSPLPPKPQVSEPFPPVRRQDQDRRLPRVEEVHLGRGEILVLVEHVDGDVKKVTLELLTLARSLGEPAAVWAGPGYSEIAKGRLAEFGAERVYVADSADIVDYVVAPKAELLASLVASRSPAAVLVASTAEGKEVAGRLAVKTGSGVITDAVGLGEGFIADQSIFGGGVNVHSRVSKGTPIIAVRPNSTAPVPAPGAAVEEKVDVALTDAARAAKIVERVKQEKGARPELTEAAIVVSGGRGVGSGENFAIIEKLADSLGAAVGASRAATDAGWYPHAFQVGQTGKTVSPQLYIAAGISGAIQHRAGMQTSKTIVVINKDPEAPIFAIADFGIVGDLNQVVPQLTEEIAKRE</sequence>
<comment type="cofactor">
    <cofactor evidence="1">
        <name>FAD</name>
        <dbReference type="ChEBI" id="CHEBI:57692"/>
    </cofactor>
</comment>
<evidence type="ECO:0000256" key="2">
    <source>
        <dbReference type="ARBA" id="ARBA00005817"/>
    </source>
</evidence>
<dbReference type="GO" id="GO:0033539">
    <property type="term" value="P:fatty acid beta-oxidation using acyl-CoA dehydrogenase"/>
    <property type="evidence" value="ECO:0007669"/>
    <property type="project" value="TreeGrafter"/>
</dbReference>
<dbReference type="InterPro" id="IPR014729">
    <property type="entry name" value="Rossmann-like_a/b/a_fold"/>
</dbReference>
<evidence type="ECO:0000259" key="8">
    <source>
        <dbReference type="SMART" id="SM00893"/>
    </source>
</evidence>
<dbReference type="SUPFAM" id="SSF52402">
    <property type="entry name" value="Adenine nucleotide alpha hydrolases-like"/>
    <property type="match status" value="1"/>
</dbReference>
<dbReference type="GO" id="GO:0006508">
    <property type="term" value="P:proteolysis"/>
    <property type="evidence" value="ECO:0007669"/>
    <property type="project" value="InterPro"/>
</dbReference>
<dbReference type="NCBIfam" id="NF047832">
    <property type="entry name" value="caspase_w_EACC1"/>
    <property type="match status" value="1"/>
</dbReference>
<dbReference type="GO" id="GO:0004197">
    <property type="term" value="F:cysteine-type endopeptidase activity"/>
    <property type="evidence" value="ECO:0007669"/>
    <property type="project" value="InterPro"/>
</dbReference>
<dbReference type="InterPro" id="IPR018247">
    <property type="entry name" value="EF_Hand_1_Ca_BS"/>
</dbReference>
<accession>A0A5M3XDP0</accession>
<dbReference type="Gene3D" id="3.40.50.620">
    <property type="entry name" value="HUPs"/>
    <property type="match status" value="1"/>
</dbReference>
<comment type="similarity">
    <text evidence="2">Belongs to the ETF alpha-subunit/FixB family.</text>
</comment>
<organism evidence="9 10">
    <name type="scientific">Acrocarpospora macrocephala</name>
    <dbReference type="NCBI Taxonomy" id="150177"/>
    <lineage>
        <taxon>Bacteria</taxon>
        <taxon>Bacillati</taxon>
        <taxon>Actinomycetota</taxon>
        <taxon>Actinomycetes</taxon>
        <taxon>Streptosporangiales</taxon>
        <taxon>Streptosporangiaceae</taxon>
        <taxon>Acrocarpospora</taxon>
    </lineage>
</organism>
<comment type="function">
    <text evidence="6">The electron transfer flavoprotein serves as a specific electron acceptor for other dehydrogenases. It transfers the electrons to the main respiratory chain via ETF-ubiquinone oxidoreductase (ETF dehydrogenase).</text>
</comment>
<dbReference type="Gene3D" id="3.40.50.1220">
    <property type="entry name" value="TPP-binding domain"/>
    <property type="match status" value="1"/>
</dbReference>
<feature type="region of interest" description="Disordered" evidence="7">
    <location>
        <begin position="315"/>
        <end position="345"/>
    </location>
</feature>
<dbReference type="InterPro" id="IPR033947">
    <property type="entry name" value="ETF_alpha_N"/>
</dbReference>
<dbReference type="PANTHER" id="PTHR43153:SF1">
    <property type="entry name" value="ELECTRON TRANSFER FLAVOPROTEIN SUBUNIT ALPHA, MITOCHONDRIAL"/>
    <property type="match status" value="1"/>
</dbReference>
<proteinExistence type="inferred from homology"/>
<dbReference type="SMART" id="SM00893">
    <property type="entry name" value="ETF"/>
    <property type="match status" value="1"/>
</dbReference>
<comment type="subunit">
    <text evidence="3">Heterodimer of an alpha and a beta subunit.</text>
</comment>
<keyword evidence="5" id="KW-0274">FAD</keyword>
<dbReference type="InterPro" id="IPR029030">
    <property type="entry name" value="Caspase-like_dom_sf"/>
</dbReference>
<dbReference type="InterPro" id="IPR014730">
    <property type="entry name" value="ETF_a/b_N"/>
</dbReference>
<dbReference type="InterPro" id="IPR001308">
    <property type="entry name" value="ETF_a/FixB"/>
</dbReference>
<protein>
    <recommendedName>
        <fullName evidence="8">Electron transfer flavoprotein alpha/beta-subunit N-terminal domain-containing protein</fullName>
    </recommendedName>
</protein>
<evidence type="ECO:0000256" key="5">
    <source>
        <dbReference type="ARBA" id="ARBA00022827"/>
    </source>
</evidence>
<dbReference type="FunFam" id="3.40.50.1220:FF:000001">
    <property type="entry name" value="Electron transfer flavoprotein, alpha subunit"/>
    <property type="match status" value="1"/>
</dbReference>
<dbReference type="InterPro" id="IPR029035">
    <property type="entry name" value="DHS-like_NAD/FAD-binding_dom"/>
</dbReference>
<dbReference type="SUPFAM" id="SSF52467">
    <property type="entry name" value="DHS-like NAD/FAD-binding domain"/>
    <property type="match status" value="1"/>
</dbReference>
<comment type="caution">
    <text evidence="9">The sequence shown here is derived from an EMBL/GenBank/DDBJ whole genome shotgun (WGS) entry which is preliminary data.</text>
</comment>
<dbReference type="Pfam" id="PF01012">
    <property type="entry name" value="ETF"/>
    <property type="match status" value="1"/>
</dbReference>
<keyword evidence="4" id="KW-0285">Flavoprotein</keyword>